<keyword evidence="2" id="KW-1185">Reference proteome</keyword>
<reference evidence="1" key="1">
    <citation type="submission" date="2021-06" db="EMBL/GenBank/DDBJ databases">
        <authorList>
            <person name="Hodson N. C."/>
            <person name="Mongue J. A."/>
            <person name="Jaron S. K."/>
        </authorList>
    </citation>
    <scope>NUCLEOTIDE SEQUENCE</scope>
</reference>
<accession>A0A8J2P2S4</accession>
<proteinExistence type="predicted"/>
<evidence type="ECO:0000313" key="2">
    <source>
        <dbReference type="Proteomes" id="UP000708208"/>
    </source>
</evidence>
<sequence length="118" mass="13676">MDVKLEWDEVVEYPKFSRTGVCSNKMDIERLENIYKIGNHGIMSQVDRDIFLAKMETLKALRDANVRNIFPAVAEAIKVQEFAVFIYDKSKEMVEFLRIVANCCQEAPSYESCRICNN</sequence>
<organism evidence="1 2">
    <name type="scientific">Allacma fusca</name>
    <dbReference type="NCBI Taxonomy" id="39272"/>
    <lineage>
        <taxon>Eukaryota</taxon>
        <taxon>Metazoa</taxon>
        <taxon>Ecdysozoa</taxon>
        <taxon>Arthropoda</taxon>
        <taxon>Hexapoda</taxon>
        <taxon>Collembola</taxon>
        <taxon>Symphypleona</taxon>
        <taxon>Sminthuridae</taxon>
        <taxon>Allacma</taxon>
    </lineage>
</organism>
<gene>
    <name evidence="1" type="ORF">AFUS01_LOCUS18492</name>
</gene>
<protein>
    <submittedName>
        <fullName evidence="1">Uncharacterized protein</fullName>
    </submittedName>
</protein>
<comment type="caution">
    <text evidence="1">The sequence shown here is derived from an EMBL/GenBank/DDBJ whole genome shotgun (WGS) entry which is preliminary data.</text>
</comment>
<dbReference type="AlphaFoldDB" id="A0A8J2P2S4"/>
<dbReference type="Proteomes" id="UP000708208">
    <property type="component" value="Unassembled WGS sequence"/>
</dbReference>
<name>A0A8J2P2S4_9HEXA</name>
<evidence type="ECO:0000313" key="1">
    <source>
        <dbReference type="EMBL" id="CAG7729800.1"/>
    </source>
</evidence>
<dbReference type="EMBL" id="CAJVCH010184374">
    <property type="protein sequence ID" value="CAG7729800.1"/>
    <property type="molecule type" value="Genomic_DNA"/>
</dbReference>